<evidence type="ECO:0000256" key="3">
    <source>
        <dbReference type="ARBA" id="ARBA00022598"/>
    </source>
</evidence>
<evidence type="ECO:0000259" key="9">
    <source>
        <dbReference type="PROSITE" id="PS50862"/>
    </source>
</evidence>
<dbReference type="PROSITE" id="PS50862">
    <property type="entry name" value="AA_TRNA_LIGASE_II"/>
    <property type="match status" value="1"/>
</dbReference>
<dbReference type="InterPro" id="IPR022961">
    <property type="entry name" value="Gly_tRNA_ligase_bac"/>
</dbReference>
<dbReference type="GO" id="GO:0005524">
    <property type="term" value="F:ATP binding"/>
    <property type="evidence" value="ECO:0007669"/>
    <property type="project" value="UniProtKB-UniRule"/>
</dbReference>
<feature type="binding site" evidence="8">
    <location>
        <begin position="193"/>
        <end position="197"/>
    </location>
    <ligand>
        <name>substrate</name>
    </ligand>
</feature>
<feature type="domain" description="Aminoacyl-transfer RNA synthetases class-II family profile" evidence="9">
    <location>
        <begin position="8"/>
        <end position="328"/>
    </location>
</feature>
<keyword evidence="4 8" id="KW-0547">Nucleotide-binding</keyword>
<evidence type="ECO:0000256" key="8">
    <source>
        <dbReference type="HAMAP-Rule" id="MF_00253"/>
    </source>
</evidence>
<dbReference type="AlphaFoldDB" id="A0A1G2N923"/>
<dbReference type="SUPFAM" id="SSF55681">
    <property type="entry name" value="Class II aaRS and biotin synthetases"/>
    <property type="match status" value="1"/>
</dbReference>
<proteinExistence type="inferred from homology"/>
<feature type="binding site" evidence="8">
    <location>
        <begin position="262"/>
        <end position="263"/>
    </location>
    <ligand>
        <name>ATP</name>
        <dbReference type="ChEBI" id="CHEBI:30616"/>
    </ligand>
</feature>
<dbReference type="PANTHER" id="PTHR10745:SF8">
    <property type="entry name" value="DNA POLYMERASE SUBUNIT GAMMA-2, MITOCHONDRIAL"/>
    <property type="match status" value="1"/>
</dbReference>
<gene>
    <name evidence="8" type="primary">glyQS</name>
    <name evidence="10" type="ORF">A2928_01895</name>
</gene>
<name>A0A1G2N923_9BACT</name>
<sequence length="457" mass="52580">MQHENTMEKIISLAKRRGFIFQGSEIYGGLAGTWDYGPLGVALKNNIKKLWWKRFVEARSDMYGMDAAILMRQEVWQASGHVSGFSDPLVECTKCKRRFRADHLEDKKKCPECGGLLGDEKQFNMMFKTHVGAAEDASAISYLRPETAQGMFVNFKNVLDTFHPKLPFGMAQIGKAFRNEIAPRDFLFRTREFEQMEIEYFVTPGEWKEKFEHFRTEVWNFTKDIGLSQEKIHELEVSDADRAHYSKRTIDFEFDYPFGKKELYGLAYRTDFDLKSHSEKSGQDLSYFDETTKERFLAHCIEPSFGVDRTFLAVLTDAYHEDELGLKPSSNEDGSPEAGEKRVYLKLSPEVAPIKVAVFPLLKNKPTLVEKAREVFEVFRKQGGAVAFDDNGNIGKRYRRQDEIGTVLTITIDFQTLEDNSVTVRDRDTMKQIRVSGENLERRVSEVLAGVKIFDSF</sequence>
<feature type="binding site" evidence="8">
    <location>
        <position position="100"/>
    </location>
    <ligand>
        <name>substrate</name>
    </ligand>
</feature>
<evidence type="ECO:0000256" key="5">
    <source>
        <dbReference type="ARBA" id="ARBA00022840"/>
    </source>
</evidence>
<dbReference type="InterPro" id="IPR027031">
    <property type="entry name" value="Gly-tRNA_synthase/POLG2"/>
</dbReference>
<dbReference type="STRING" id="1802319.A2928_01895"/>
<dbReference type="Gene3D" id="3.30.930.10">
    <property type="entry name" value="Bira Bifunctional Protein, Domain 2"/>
    <property type="match status" value="1"/>
</dbReference>
<comment type="subunit">
    <text evidence="8">Homodimer.</text>
</comment>
<dbReference type="InterPro" id="IPR002315">
    <property type="entry name" value="tRNA-synt_gly"/>
</dbReference>
<feature type="binding site" evidence="8">
    <location>
        <begin position="178"/>
        <end position="180"/>
    </location>
    <ligand>
        <name>ATP</name>
        <dbReference type="ChEBI" id="CHEBI:30616"/>
    </ligand>
</feature>
<keyword evidence="6 8" id="KW-0648">Protein biosynthesis</keyword>
<evidence type="ECO:0000256" key="1">
    <source>
        <dbReference type="ARBA" id="ARBA00008226"/>
    </source>
</evidence>
<feature type="binding site" evidence="8">
    <location>
        <position position="146"/>
    </location>
    <ligand>
        <name>substrate</name>
    </ligand>
</feature>
<dbReference type="InterPro" id="IPR004154">
    <property type="entry name" value="Anticodon-bd"/>
</dbReference>
<dbReference type="NCBIfam" id="NF003211">
    <property type="entry name" value="PRK04173.1"/>
    <property type="match status" value="1"/>
</dbReference>
<evidence type="ECO:0000313" key="11">
    <source>
        <dbReference type="Proteomes" id="UP000176221"/>
    </source>
</evidence>
<dbReference type="InterPro" id="IPR045864">
    <property type="entry name" value="aa-tRNA-synth_II/BPL/LPL"/>
</dbReference>
<dbReference type="Pfam" id="PF03129">
    <property type="entry name" value="HGTP_anticodon"/>
    <property type="match status" value="1"/>
</dbReference>
<dbReference type="CDD" id="cd00858">
    <property type="entry name" value="GlyRS_anticodon"/>
    <property type="match status" value="1"/>
</dbReference>
<evidence type="ECO:0000256" key="4">
    <source>
        <dbReference type="ARBA" id="ARBA00022741"/>
    </source>
</evidence>
<organism evidence="10 11">
    <name type="scientific">Candidatus Taylorbacteria bacterium RIFCSPLOWO2_01_FULL_45_15b</name>
    <dbReference type="NCBI Taxonomy" id="1802319"/>
    <lineage>
        <taxon>Bacteria</taxon>
        <taxon>Candidatus Tayloriibacteriota</taxon>
    </lineage>
</organism>
<dbReference type="PANTHER" id="PTHR10745">
    <property type="entry name" value="GLYCYL-TRNA SYNTHETASE/DNA POLYMERASE SUBUNIT GAMMA-2"/>
    <property type="match status" value="1"/>
</dbReference>
<accession>A0A1G2N923</accession>
<comment type="similarity">
    <text evidence="1 8">Belongs to the class-II aminoacyl-tRNA synthetase family.</text>
</comment>
<comment type="function">
    <text evidence="8">Catalyzes the attachment of glycine to tRNA(Gly).</text>
</comment>
<comment type="caution">
    <text evidence="10">The sequence shown here is derived from an EMBL/GenBank/DDBJ whole genome shotgun (WGS) entry which is preliminary data.</text>
</comment>
<keyword evidence="7 8" id="KW-0030">Aminoacyl-tRNA synthetase</keyword>
<comment type="catalytic activity">
    <reaction evidence="8">
        <text>tRNA(Gly) + glycine + ATP = glycyl-tRNA(Gly) + AMP + diphosphate</text>
        <dbReference type="Rhea" id="RHEA:16013"/>
        <dbReference type="Rhea" id="RHEA-COMP:9664"/>
        <dbReference type="Rhea" id="RHEA-COMP:9683"/>
        <dbReference type="ChEBI" id="CHEBI:30616"/>
        <dbReference type="ChEBI" id="CHEBI:33019"/>
        <dbReference type="ChEBI" id="CHEBI:57305"/>
        <dbReference type="ChEBI" id="CHEBI:78442"/>
        <dbReference type="ChEBI" id="CHEBI:78522"/>
        <dbReference type="ChEBI" id="CHEBI:456215"/>
        <dbReference type="EC" id="6.1.1.14"/>
    </reaction>
</comment>
<feature type="binding site" evidence="8">
    <location>
        <begin position="302"/>
        <end position="306"/>
    </location>
    <ligand>
        <name>substrate</name>
    </ligand>
</feature>
<dbReference type="Pfam" id="PF00587">
    <property type="entry name" value="tRNA-synt_2b"/>
    <property type="match status" value="1"/>
</dbReference>
<protein>
    <recommendedName>
        <fullName evidence="8">Glycine--tRNA ligase</fullName>
        <ecNumber evidence="8">6.1.1.14</ecNumber>
    </recommendedName>
    <alternativeName>
        <fullName evidence="8">Glycyl-tRNA synthetase</fullName>
        <shortName evidence="8">GlyRS</shortName>
    </alternativeName>
</protein>
<dbReference type="InterPro" id="IPR036621">
    <property type="entry name" value="Anticodon-bd_dom_sf"/>
</dbReference>
<dbReference type="EC" id="6.1.1.14" evidence="8"/>
<keyword evidence="2 8" id="KW-0963">Cytoplasm</keyword>
<dbReference type="GO" id="GO:0004820">
    <property type="term" value="F:glycine-tRNA ligase activity"/>
    <property type="evidence" value="ECO:0007669"/>
    <property type="project" value="UniProtKB-UniRule"/>
</dbReference>
<evidence type="ECO:0000256" key="7">
    <source>
        <dbReference type="ARBA" id="ARBA00023146"/>
    </source>
</evidence>
<keyword evidence="3 8" id="KW-0436">Ligase</keyword>
<reference evidence="10 11" key="1">
    <citation type="journal article" date="2016" name="Nat. Commun.">
        <title>Thousands of microbial genomes shed light on interconnected biogeochemical processes in an aquifer system.</title>
        <authorList>
            <person name="Anantharaman K."/>
            <person name="Brown C.T."/>
            <person name="Hug L.A."/>
            <person name="Sharon I."/>
            <person name="Castelle C.J."/>
            <person name="Probst A.J."/>
            <person name="Thomas B.C."/>
            <person name="Singh A."/>
            <person name="Wilkins M.J."/>
            <person name="Karaoz U."/>
            <person name="Brodie E.L."/>
            <person name="Williams K.H."/>
            <person name="Hubbard S.S."/>
            <person name="Banfield J.F."/>
        </authorList>
    </citation>
    <scope>NUCLEOTIDE SEQUENCE [LARGE SCALE GENOMIC DNA]</scope>
</reference>
<dbReference type="Proteomes" id="UP000176221">
    <property type="component" value="Unassembled WGS sequence"/>
</dbReference>
<dbReference type="NCBIfam" id="TIGR00389">
    <property type="entry name" value="glyS_dimeric"/>
    <property type="match status" value="1"/>
</dbReference>
<evidence type="ECO:0000256" key="6">
    <source>
        <dbReference type="ARBA" id="ARBA00022917"/>
    </source>
</evidence>
<evidence type="ECO:0000313" key="10">
    <source>
        <dbReference type="EMBL" id="OHA32636.1"/>
    </source>
</evidence>
<dbReference type="GO" id="GO:0006426">
    <property type="term" value="P:glycyl-tRNA aminoacylation"/>
    <property type="evidence" value="ECO:0007669"/>
    <property type="project" value="UniProtKB-UniRule"/>
</dbReference>
<keyword evidence="5 8" id="KW-0067">ATP-binding</keyword>
<dbReference type="GO" id="GO:0005737">
    <property type="term" value="C:cytoplasm"/>
    <property type="evidence" value="ECO:0007669"/>
    <property type="project" value="UniProtKB-SubCell"/>
</dbReference>
<evidence type="ECO:0000256" key="2">
    <source>
        <dbReference type="ARBA" id="ARBA00022490"/>
    </source>
</evidence>
<comment type="subcellular location">
    <subcellularLocation>
        <location evidence="8">Cytoplasm</location>
    </subcellularLocation>
</comment>
<dbReference type="InterPro" id="IPR006195">
    <property type="entry name" value="aa-tRNA-synth_II"/>
</dbReference>
<dbReference type="Gene3D" id="3.40.50.800">
    <property type="entry name" value="Anticodon-binding domain"/>
    <property type="match status" value="1"/>
</dbReference>
<dbReference type="CDD" id="cd00774">
    <property type="entry name" value="GlyRS-like_core"/>
    <property type="match status" value="1"/>
</dbReference>
<feature type="binding site" evidence="8">
    <location>
        <begin position="188"/>
        <end position="193"/>
    </location>
    <ligand>
        <name>ATP</name>
        <dbReference type="ChEBI" id="CHEBI:30616"/>
    </ligand>
</feature>
<dbReference type="EMBL" id="MHRX01000039">
    <property type="protein sequence ID" value="OHA32636.1"/>
    <property type="molecule type" value="Genomic_DNA"/>
</dbReference>
<dbReference type="PRINTS" id="PR01043">
    <property type="entry name" value="TRNASYNTHGLY"/>
</dbReference>
<dbReference type="SUPFAM" id="SSF52954">
    <property type="entry name" value="Class II aaRS ABD-related"/>
    <property type="match status" value="1"/>
</dbReference>
<dbReference type="HAMAP" id="MF_00253_B">
    <property type="entry name" value="Gly_tRNA_synth_B"/>
    <property type="match status" value="1"/>
</dbReference>
<feature type="binding site" evidence="8">
    <location>
        <begin position="306"/>
        <end position="309"/>
    </location>
    <ligand>
        <name>ATP</name>
        <dbReference type="ChEBI" id="CHEBI:30616"/>
    </ligand>
</feature>
<dbReference type="InterPro" id="IPR002314">
    <property type="entry name" value="aa-tRNA-synt_IIb"/>
</dbReference>
<dbReference type="InterPro" id="IPR033731">
    <property type="entry name" value="GlyRS-like_core"/>
</dbReference>